<dbReference type="GeneID" id="85457022"/>
<organism evidence="2 3">
    <name type="scientific">Colletotrichum godetiae</name>
    <dbReference type="NCBI Taxonomy" id="1209918"/>
    <lineage>
        <taxon>Eukaryota</taxon>
        <taxon>Fungi</taxon>
        <taxon>Dikarya</taxon>
        <taxon>Ascomycota</taxon>
        <taxon>Pezizomycotina</taxon>
        <taxon>Sordariomycetes</taxon>
        <taxon>Hypocreomycetidae</taxon>
        <taxon>Glomerellales</taxon>
        <taxon>Glomerellaceae</taxon>
        <taxon>Colletotrichum</taxon>
        <taxon>Colletotrichum acutatum species complex</taxon>
    </lineage>
</organism>
<proteinExistence type="predicted"/>
<protein>
    <submittedName>
        <fullName evidence="2">Uncharacterized protein</fullName>
    </submittedName>
</protein>
<evidence type="ECO:0000313" key="2">
    <source>
        <dbReference type="EMBL" id="KAK1674578.1"/>
    </source>
</evidence>
<keyword evidence="3" id="KW-1185">Reference proteome</keyword>
<reference evidence="2" key="1">
    <citation type="submission" date="2021-06" db="EMBL/GenBank/DDBJ databases">
        <title>Comparative genomics, transcriptomics and evolutionary studies reveal genomic signatures of adaptation to plant cell wall in hemibiotrophic fungi.</title>
        <authorList>
            <consortium name="DOE Joint Genome Institute"/>
            <person name="Baroncelli R."/>
            <person name="Diaz J.F."/>
            <person name="Benocci T."/>
            <person name="Peng M."/>
            <person name="Battaglia E."/>
            <person name="Haridas S."/>
            <person name="Andreopoulos W."/>
            <person name="Labutti K."/>
            <person name="Pangilinan J."/>
            <person name="Floch G.L."/>
            <person name="Makela M.R."/>
            <person name="Henrissat B."/>
            <person name="Grigoriev I.V."/>
            <person name="Crouch J.A."/>
            <person name="De Vries R.P."/>
            <person name="Sukno S.A."/>
            <person name="Thon M.R."/>
        </authorList>
    </citation>
    <scope>NUCLEOTIDE SEQUENCE</scope>
    <source>
        <strain evidence="2">CBS 193.32</strain>
    </source>
</reference>
<dbReference type="Proteomes" id="UP001224890">
    <property type="component" value="Unassembled WGS sequence"/>
</dbReference>
<dbReference type="AlphaFoldDB" id="A0AAJ0ALF7"/>
<accession>A0AAJ0ALF7</accession>
<gene>
    <name evidence="2" type="ORF">BDP55DRAFT_633020</name>
</gene>
<sequence length="162" mass="18644">MPQSSERKELDLEKFYGVYSYEGTRWVIIKPWGRKTGQPGLMLEDHKNLNTKTPERKVCYLKLHDNTLKTTDCDFLTTWVRSKLQVQNHKEDANEPEPDDNALYHVTFDIKDGQPRLGWTAEGEAEDKKRFLKLDDPKVPSAGLSGKNGQQLSQIHVSDNQT</sequence>
<feature type="compositionally biased region" description="Polar residues" evidence="1">
    <location>
        <begin position="147"/>
        <end position="162"/>
    </location>
</feature>
<name>A0AAJ0ALF7_9PEZI</name>
<dbReference type="EMBL" id="JAHMHR010000025">
    <property type="protein sequence ID" value="KAK1674578.1"/>
    <property type="molecule type" value="Genomic_DNA"/>
</dbReference>
<feature type="region of interest" description="Disordered" evidence="1">
    <location>
        <begin position="122"/>
        <end position="162"/>
    </location>
</feature>
<evidence type="ECO:0000256" key="1">
    <source>
        <dbReference type="SAM" id="MobiDB-lite"/>
    </source>
</evidence>
<dbReference type="RefSeq" id="XP_060428581.1">
    <property type="nucleotide sequence ID" value="XM_060572496.1"/>
</dbReference>
<evidence type="ECO:0000313" key="3">
    <source>
        <dbReference type="Proteomes" id="UP001224890"/>
    </source>
</evidence>
<comment type="caution">
    <text evidence="2">The sequence shown here is derived from an EMBL/GenBank/DDBJ whole genome shotgun (WGS) entry which is preliminary data.</text>
</comment>
<feature type="compositionally biased region" description="Basic and acidic residues" evidence="1">
    <location>
        <begin position="126"/>
        <end position="138"/>
    </location>
</feature>